<dbReference type="AlphaFoldDB" id="A0A9Q0AU93"/>
<dbReference type="Gene3D" id="3.40.50.150">
    <property type="entry name" value="Vaccinia Virus protein VP39"/>
    <property type="match status" value="1"/>
</dbReference>
<dbReference type="PANTHER" id="PTHR43591">
    <property type="entry name" value="METHYLTRANSFERASE"/>
    <property type="match status" value="1"/>
</dbReference>
<sequence>MTASQSVARLAQIIKAPSGEAVRHSKTVFLAGTTTGPPDWREMVSGELSSLPVTIFNPLRPDWDDSWTEDDFRKQVDWELSKQERADVVAVYFGANTLAPISLLELGLCAKENKAIVYVQDGYQKKGQVRLIYDVKSLVKDWIEPDRARPFRAVPWSIPNGPRFLKYLRLHITLLPMPDEFLRERCKMGEVKEENSEQGENVSQGTTGAFNYPDISATEAPMFHDEALATHYAQHSNAGPQLPFPSQLVPNYSLQAPPSALFSEEAPAFDPAFLGSSGHFDQPAPLVQPDFAKRANDLINASLGRTPGGTSVVEPDSVLEEWGRLYHGYKEGSYLLPNDAAEQDRLDLQHQVFLLLLDGWLHLAPMTRVPNFVLDIATGTGIWASSYSKRYPSSFVIGTDLSAIQPDPQVPNCVFQKDDAESPWVFPAPHPPDAHCVTYPCEHRIMFDYVHLRMVFTCFDDVRNVIRQAFDNMNSGGWIEFQDVVYDLRAVGYEGSPLQVYCDGMNRGAAARGRNLHIAKQYKAFLEEAGFVDVEERQFTLPWSPWPQDSKLRKAGLYNLQNCIEGLMGTGYKMLKLAGHSAQEVETIIGQTEAFVRDCRNRTWVPMYVVYGRKP</sequence>
<gene>
    <name evidence="2" type="ORF">JX265_001142</name>
</gene>
<accession>A0A9Q0AU93</accession>
<evidence type="ECO:0000313" key="3">
    <source>
        <dbReference type="Proteomes" id="UP000829685"/>
    </source>
</evidence>
<dbReference type="EMBL" id="JAFIMR010000002">
    <property type="protein sequence ID" value="KAI1880902.1"/>
    <property type="molecule type" value="Genomic_DNA"/>
</dbReference>
<dbReference type="CDD" id="cd02440">
    <property type="entry name" value="AdoMet_MTases"/>
    <property type="match status" value="1"/>
</dbReference>
<keyword evidence="3" id="KW-1185">Reference proteome</keyword>
<dbReference type="SUPFAM" id="SSF53335">
    <property type="entry name" value="S-adenosyl-L-methionine-dependent methyltransferases"/>
    <property type="match status" value="1"/>
</dbReference>
<dbReference type="InterPro" id="IPR039470">
    <property type="entry name" value="Nuc_deoxyri_tr2"/>
</dbReference>
<dbReference type="PANTHER" id="PTHR43591:SF102">
    <property type="entry name" value="S-ADENOSYL-L-METHIONINE-DEPENDENT METHYLTRANSFERASE"/>
    <property type="match status" value="1"/>
</dbReference>
<evidence type="ECO:0000256" key="1">
    <source>
        <dbReference type="ARBA" id="ARBA00038158"/>
    </source>
</evidence>
<evidence type="ECO:0008006" key="4">
    <source>
        <dbReference type="Google" id="ProtNLM"/>
    </source>
</evidence>
<dbReference type="Pfam" id="PF15891">
    <property type="entry name" value="Nuc_deoxyri_tr2"/>
    <property type="match status" value="1"/>
</dbReference>
<dbReference type="Gene3D" id="3.40.50.450">
    <property type="match status" value="1"/>
</dbReference>
<dbReference type="GO" id="GO:0008168">
    <property type="term" value="F:methyltransferase activity"/>
    <property type="evidence" value="ECO:0007669"/>
    <property type="project" value="TreeGrafter"/>
</dbReference>
<name>A0A9Q0AU93_9PEZI</name>
<organism evidence="2 3">
    <name type="scientific">Neoarthrinium moseri</name>
    <dbReference type="NCBI Taxonomy" id="1658444"/>
    <lineage>
        <taxon>Eukaryota</taxon>
        <taxon>Fungi</taxon>
        <taxon>Dikarya</taxon>
        <taxon>Ascomycota</taxon>
        <taxon>Pezizomycotina</taxon>
        <taxon>Sordariomycetes</taxon>
        <taxon>Xylariomycetidae</taxon>
        <taxon>Amphisphaeriales</taxon>
        <taxon>Apiosporaceae</taxon>
        <taxon>Neoarthrinium</taxon>
    </lineage>
</organism>
<dbReference type="Proteomes" id="UP000829685">
    <property type="component" value="Unassembled WGS sequence"/>
</dbReference>
<protein>
    <recommendedName>
        <fullName evidence="4">Methyltransferase domain-containing protein</fullName>
    </recommendedName>
</protein>
<dbReference type="Pfam" id="PF13489">
    <property type="entry name" value="Methyltransf_23"/>
    <property type="match status" value="1"/>
</dbReference>
<comment type="caution">
    <text evidence="2">The sequence shown here is derived from an EMBL/GenBank/DDBJ whole genome shotgun (WGS) entry which is preliminary data.</text>
</comment>
<dbReference type="InterPro" id="IPR029063">
    <property type="entry name" value="SAM-dependent_MTases_sf"/>
</dbReference>
<evidence type="ECO:0000313" key="2">
    <source>
        <dbReference type="EMBL" id="KAI1880902.1"/>
    </source>
</evidence>
<comment type="similarity">
    <text evidence="1">Belongs to the methyltransferase superfamily. LaeA methyltransferase family.</text>
</comment>
<reference evidence="2" key="1">
    <citation type="submission" date="2021-03" db="EMBL/GenBank/DDBJ databases">
        <title>Revisited historic fungal species revealed as producer of novel bioactive compounds through whole genome sequencing and comparative genomics.</title>
        <authorList>
            <person name="Vignolle G.A."/>
            <person name="Hochenegger N."/>
            <person name="Mach R.L."/>
            <person name="Mach-Aigner A.R."/>
            <person name="Javad Rahimi M."/>
            <person name="Salim K.A."/>
            <person name="Chan C.M."/>
            <person name="Lim L.B.L."/>
            <person name="Cai F."/>
            <person name="Druzhinina I.S."/>
            <person name="U'Ren J.M."/>
            <person name="Derntl C."/>
        </authorList>
    </citation>
    <scope>NUCLEOTIDE SEQUENCE</scope>
    <source>
        <strain evidence="2">TUCIM 5799</strain>
    </source>
</reference>
<proteinExistence type="inferred from homology"/>